<dbReference type="KEGG" id="vfa:MM35RIKEN_01780"/>
<dbReference type="AlphaFoldDB" id="A0A810PW85"/>
<reference evidence="1" key="1">
    <citation type="submission" date="2020-09" db="EMBL/GenBank/DDBJ databases">
        <title>New species isolated from human feces.</title>
        <authorList>
            <person name="Kitahara M."/>
            <person name="Shigeno Y."/>
            <person name="Shime M."/>
            <person name="Matsumoto Y."/>
            <person name="Nakamura S."/>
            <person name="Motooka D."/>
            <person name="Fukuoka S."/>
            <person name="Nishikawa H."/>
            <person name="Benno Y."/>
        </authorList>
    </citation>
    <scope>NUCLEOTIDE SEQUENCE</scope>
    <source>
        <strain evidence="1">MM35</strain>
    </source>
</reference>
<organism evidence="1 2">
    <name type="scientific">Vescimonas fastidiosa</name>
    <dbReference type="NCBI Taxonomy" id="2714353"/>
    <lineage>
        <taxon>Bacteria</taxon>
        <taxon>Bacillati</taxon>
        <taxon>Bacillota</taxon>
        <taxon>Clostridia</taxon>
        <taxon>Eubacteriales</taxon>
        <taxon>Oscillospiraceae</taxon>
        <taxon>Vescimonas</taxon>
    </lineage>
</organism>
<sequence length="64" mass="6672">MAHNIFVGQGPCALPGVRYKAGRRGEGTPPYGGTRSTAKRGVEDAAPYGWGTRATVRIAPTEGV</sequence>
<dbReference type="Proteomes" id="UP000681343">
    <property type="component" value="Chromosome"/>
</dbReference>
<keyword evidence="2" id="KW-1185">Reference proteome</keyword>
<accession>A0A810PW85</accession>
<evidence type="ECO:0000313" key="1">
    <source>
        <dbReference type="EMBL" id="BCK77986.1"/>
    </source>
</evidence>
<evidence type="ECO:0000313" key="2">
    <source>
        <dbReference type="Proteomes" id="UP000681343"/>
    </source>
</evidence>
<name>A0A810PW85_9FIRM</name>
<dbReference type="EMBL" id="AP023415">
    <property type="protein sequence ID" value="BCK77986.1"/>
    <property type="molecule type" value="Genomic_DNA"/>
</dbReference>
<gene>
    <name evidence="1" type="ORF">MM35RIKEN_01780</name>
</gene>
<protein>
    <submittedName>
        <fullName evidence="1">Uncharacterized protein</fullName>
    </submittedName>
</protein>
<proteinExistence type="predicted"/>